<dbReference type="OrthoDB" id="679907at2"/>
<feature type="region of interest" description="Disordered" evidence="1">
    <location>
        <begin position="1"/>
        <end position="23"/>
    </location>
</feature>
<dbReference type="AlphaFoldDB" id="A0A387H638"/>
<dbReference type="KEGG" id="shun:DWB77_00827"/>
<name>A0A387H638_9ACTN</name>
<evidence type="ECO:0000313" key="3">
    <source>
        <dbReference type="Proteomes" id="UP000271554"/>
    </source>
</evidence>
<evidence type="ECO:0000313" key="2">
    <source>
        <dbReference type="EMBL" id="AYG78719.1"/>
    </source>
</evidence>
<dbReference type="Proteomes" id="UP000271554">
    <property type="component" value="Chromosome"/>
</dbReference>
<sequence>MASMVTTGDDEEEPRRAAETTAVETTAADGPLAWCLVANVARETSHGVGGLEIRSGLRHFSPGALVWLTPPLWGDGGERMRVTGRRRNNRWHYVSVVIRTWHLENYRVKGIYAPSLLSAVLGADSRRPDVDEHPLWASREQAQQWADRANRGPCRCTSGMWTTRRTVSSTAPRSTTPLRWRWG</sequence>
<proteinExistence type="predicted"/>
<organism evidence="2 3">
    <name type="scientific">Streptomyces hundungensis</name>
    <dbReference type="NCBI Taxonomy" id="1077946"/>
    <lineage>
        <taxon>Bacteria</taxon>
        <taxon>Bacillati</taxon>
        <taxon>Actinomycetota</taxon>
        <taxon>Actinomycetes</taxon>
        <taxon>Kitasatosporales</taxon>
        <taxon>Streptomycetaceae</taxon>
        <taxon>Streptomyces</taxon>
    </lineage>
</organism>
<evidence type="ECO:0000256" key="1">
    <source>
        <dbReference type="SAM" id="MobiDB-lite"/>
    </source>
</evidence>
<protein>
    <submittedName>
        <fullName evidence="2">Uncharacterized protein</fullName>
    </submittedName>
</protein>
<gene>
    <name evidence="2" type="ORF">DWB77_00827</name>
</gene>
<keyword evidence="3" id="KW-1185">Reference proteome</keyword>
<dbReference type="EMBL" id="CP032698">
    <property type="protein sequence ID" value="AYG78719.1"/>
    <property type="molecule type" value="Genomic_DNA"/>
</dbReference>
<reference evidence="2 3" key="1">
    <citation type="submission" date="2018-10" db="EMBL/GenBank/DDBJ databases">
        <title>Relationship between Morphology and Antimicrobial Activity in Streptomyces.</title>
        <authorList>
            <person name="Kang H.J."/>
            <person name="Kim S.B."/>
        </authorList>
    </citation>
    <scope>NUCLEOTIDE SEQUENCE [LARGE SCALE GENOMIC DNA]</scope>
    <source>
        <strain evidence="2 3">BH38</strain>
    </source>
</reference>
<accession>A0A387H638</accession>